<reference evidence="2 3" key="1">
    <citation type="journal article" date="2016" name="Nat. Commun.">
        <title>Thousands of microbial genomes shed light on interconnected biogeochemical processes in an aquifer system.</title>
        <authorList>
            <person name="Anantharaman K."/>
            <person name="Brown C.T."/>
            <person name="Hug L.A."/>
            <person name="Sharon I."/>
            <person name="Castelle C.J."/>
            <person name="Probst A.J."/>
            <person name="Thomas B.C."/>
            <person name="Singh A."/>
            <person name="Wilkins M.J."/>
            <person name="Karaoz U."/>
            <person name="Brodie E.L."/>
            <person name="Williams K.H."/>
            <person name="Hubbard S.S."/>
            <person name="Banfield J.F."/>
        </authorList>
    </citation>
    <scope>NUCLEOTIDE SEQUENCE [LARGE SCALE GENOMIC DNA]</scope>
</reference>
<dbReference type="NCBIfam" id="TIGR02246">
    <property type="entry name" value="SgcJ/EcaC family oxidoreductase"/>
    <property type="match status" value="1"/>
</dbReference>
<proteinExistence type="predicted"/>
<protein>
    <recommendedName>
        <fullName evidence="1">Calcium/calmodulin-dependent protein kinase II association-domain domain-containing protein</fullName>
    </recommendedName>
</protein>
<name>A0A1F5AB59_9BACT</name>
<dbReference type="InterPro" id="IPR011944">
    <property type="entry name" value="Steroid_delta5-4_isomerase"/>
</dbReference>
<evidence type="ECO:0000259" key="1">
    <source>
        <dbReference type="Pfam" id="PF08332"/>
    </source>
</evidence>
<dbReference type="Gene3D" id="3.10.450.50">
    <property type="match status" value="1"/>
</dbReference>
<gene>
    <name evidence="2" type="ORF">A2V47_02255</name>
</gene>
<feature type="domain" description="Calcium/calmodulin-dependent protein kinase II association-domain" evidence="1">
    <location>
        <begin position="24"/>
        <end position="141"/>
    </location>
</feature>
<organism evidence="2 3">
    <name type="scientific">Candidatus Sediminicultor quintus</name>
    <dbReference type="NCBI Taxonomy" id="1797291"/>
    <lineage>
        <taxon>Bacteria</taxon>
        <taxon>Pseudomonadati</taxon>
        <taxon>Atribacterota</taxon>
        <taxon>Candidatus Phoenicimicrobiia</taxon>
        <taxon>Candidatus Pheonicimicrobiales</taxon>
        <taxon>Candidatus Phoenicimicrobiaceae</taxon>
        <taxon>Candidatus Sediminicultor</taxon>
    </lineage>
</organism>
<dbReference type="GO" id="GO:0005516">
    <property type="term" value="F:calmodulin binding"/>
    <property type="evidence" value="ECO:0007669"/>
    <property type="project" value="InterPro"/>
</dbReference>
<evidence type="ECO:0000313" key="3">
    <source>
        <dbReference type="Proteomes" id="UP000177701"/>
    </source>
</evidence>
<dbReference type="SUPFAM" id="SSF54427">
    <property type="entry name" value="NTF2-like"/>
    <property type="match status" value="1"/>
</dbReference>
<dbReference type="GO" id="GO:0004683">
    <property type="term" value="F:calcium/calmodulin-dependent protein kinase activity"/>
    <property type="evidence" value="ECO:0007669"/>
    <property type="project" value="InterPro"/>
</dbReference>
<accession>A0A1F5AB59</accession>
<evidence type="ECO:0000313" key="2">
    <source>
        <dbReference type="EMBL" id="OGD15097.1"/>
    </source>
</evidence>
<dbReference type="Proteomes" id="UP000177701">
    <property type="component" value="Unassembled WGS sequence"/>
</dbReference>
<dbReference type="STRING" id="1797291.A2V47_02255"/>
<dbReference type="InterPro" id="IPR013543">
    <property type="entry name" value="Ca/CaM-dep_prot_kinase-assoc"/>
</dbReference>
<dbReference type="InterPro" id="IPR032710">
    <property type="entry name" value="NTF2-like_dom_sf"/>
</dbReference>
<dbReference type="Pfam" id="PF08332">
    <property type="entry name" value="CaMKII_AD"/>
    <property type="match status" value="1"/>
</dbReference>
<dbReference type="EMBL" id="MEYH01000068">
    <property type="protein sequence ID" value="OGD15097.1"/>
    <property type="molecule type" value="Genomic_DNA"/>
</dbReference>
<sequence length="143" mass="16197">MLEKYEGITPPQESTETMQEITGRNFDIWNSALQTGNPKEVAALYIADATFLPTVSGEFKKGQCGVEEYFKHFLEKNPTGEIIQEEVQTLGADCYLHSGMYNFKVGPGDDRQVVEARFSFAWKKDDHGEWKIVHHHSSAKPKS</sequence>
<dbReference type="AlphaFoldDB" id="A0A1F5AB59"/>
<comment type="caution">
    <text evidence="2">The sequence shown here is derived from an EMBL/GenBank/DDBJ whole genome shotgun (WGS) entry which is preliminary data.</text>
</comment>